<dbReference type="Pfam" id="PF00102">
    <property type="entry name" value="Y_phosphatase"/>
    <property type="match status" value="2"/>
</dbReference>
<evidence type="ECO:0000313" key="6">
    <source>
        <dbReference type="Proteomes" id="UP000242287"/>
    </source>
</evidence>
<keyword evidence="6" id="KW-1185">Reference proteome</keyword>
<dbReference type="PANTHER" id="PTHR19134:SF449">
    <property type="entry name" value="TYROSINE-PROTEIN PHOSPHATASE 1"/>
    <property type="match status" value="1"/>
</dbReference>
<reference evidence="5 6" key="1">
    <citation type="submission" date="2014-02" db="EMBL/GenBank/DDBJ databases">
        <title>Transposable element dynamics among asymbiotic and ectomycorrhizal Amanita fungi.</title>
        <authorList>
            <consortium name="DOE Joint Genome Institute"/>
            <person name="Hess J."/>
            <person name="Skrede I."/>
            <person name="Wolfe B."/>
            <person name="LaButti K."/>
            <person name="Ohm R.A."/>
            <person name="Grigoriev I.V."/>
            <person name="Pringle A."/>
        </authorList>
    </citation>
    <scope>NUCLEOTIDE SEQUENCE [LARGE SCALE GENOMIC DNA]</scope>
    <source>
        <strain evidence="5 6">SKay4041</strain>
    </source>
</reference>
<dbReference type="OrthoDB" id="10253954at2759"/>
<dbReference type="InterPro" id="IPR050348">
    <property type="entry name" value="Protein-Tyr_Phosphatase"/>
</dbReference>
<feature type="domain" description="Tyrosine specific protein phosphatases" evidence="4">
    <location>
        <begin position="292"/>
        <end position="400"/>
    </location>
</feature>
<name>A0A2A9NQH1_9AGAR</name>
<dbReference type="STRING" id="703135.A0A2A9NQH1"/>
<dbReference type="Proteomes" id="UP000242287">
    <property type="component" value="Unassembled WGS sequence"/>
</dbReference>
<evidence type="ECO:0000256" key="2">
    <source>
        <dbReference type="SAM" id="MobiDB-lite"/>
    </source>
</evidence>
<dbReference type="GO" id="GO:0004725">
    <property type="term" value="F:protein tyrosine phosphatase activity"/>
    <property type="evidence" value="ECO:0007669"/>
    <property type="project" value="InterPro"/>
</dbReference>
<evidence type="ECO:0008006" key="7">
    <source>
        <dbReference type="Google" id="ProtNLM"/>
    </source>
</evidence>
<feature type="region of interest" description="Disordered" evidence="2">
    <location>
        <begin position="33"/>
        <end position="54"/>
    </location>
</feature>
<evidence type="ECO:0000259" key="3">
    <source>
        <dbReference type="PROSITE" id="PS50055"/>
    </source>
</evidence>
<dbReference type="SMART" id="SM00404">
    <property type="entry name" value="PTPc_motif"/>
    <property type="match status" value="1"/>
</dbReference>
<accession>A0A2A9NQH1</accession>
<feature type="compositionally biased region" description="Low complexity" evidence="2">
    <location>
        <begin position="36"/>
        <end position="50"/>
    </location>
</feature>
<dbReference type="PANTHER" id="PTHR19134">
    <property type="entry name" value="RECEPTOR-TYPE TYROSINE-PROTEIN PHOSPHATASE"/>
    <property type="match status" value="1"/>
</dbReference>
<gene>
    <name evidence="5" type="ORF">AMATHDRAFT_79848</name>
</gene>
<dbReference type="PRINTS" id="PR00700">
    <property type="entry name" value="PRTYPHPHTASE"/>
</dbReference>
<dbReference type="InterPro" id="IPR000387">
    <property type="entry name" value="Tyr_Pase_dom"/>
</dbReference>
<organism evidence="5 6">
    <name type="scientific">Amanita thiersii Skay4041</name>
    <dbReference type="NCBI Taxonomy" id="703135"/>
    <lineage>
        <taxon>Eukaryota</taxon>
        <taxon>Fungi</taxon>
        <taxon>Dikarya</taxon>
        <taxon>Basidiomycota</taxon>
        <taxon>Agaricomycotina</taxon>
        <taxon>Agaricomycetes</taxon>
        <taxon>Agaricomycetidae</taxon>
        <taxon>Agaricales</taxon>
        <taxon>Pluteineae</taxon>
        <taxon>Amanitaceae</taxon>
        <taxon>Amanita</taxon>
    </lineage>
</organism>
<dbReference type="EMBL" id="KZ301980">
    <property type="protein sequence ID" value="PFH52348.1"/>
    <property type="molecule type" value="Genomic_DNA"/>
</dbReference>
<dbReference type="InterPro" id="IPR000242">
    <property type="entry name" value="PTP_cat"/>
</dbReference>
<comment type="similarity">
    <text evidence="1">Belongs to the protein-tyrosine phosphatase family. Non-receptor class subfamily.</text>
</comment>
<evidence type="ECO:0000259" key="4">
    <source>
        <dbReference type="PROSITE" id="PS50056"/>
    </source>
</evidence>
<dbReference type="SUPFAM" id="SSF52799">
    <property type="entry name" value="(Phosphotyrosine protein) phosphatases II"/>
    <property type="match status" value="1"/>
</dbReference>
<evidence type="ECO:0000256" key="1">
    <source>
        <dbReference type="ARBA" id="ARBA00009649"/>
    </source>
</evidence>
<dbReference type="Gene3D" id="3.90.190.10">
    <property type="entry name" value="Protein tyrosine phosphatase superfamily"/>
    <property type="match status" value="1"/>
</dbReference>
<dbReference type="InterPro" id="IPR003595">
    <property type="entry name" value="Tyr_Pase_cat"/>
</dbReference>
<proteinExistence type="inferred from homology"/>
<dbReference type="PROSITE" id="PS50055">
    <property type="entry name" value="TYR_PHOSPHATASE_PTP"/>
    <property type="match status" value="1"/>
</dbReference>
<sequence length="413" mass="44963">MSSSLPDWLSQAASPSYLTRVLTSLDEREVIRDNARSTSRRTLPSPSTRRQLLPSFHSNQPLKGLVAHYSVTIGCQPENALRNRYYQLEPYNRTRVLVPGGQGSDGRYLNANWVLERFGHKLWVATQAPLPSTAHAFLSLLLQPLVLPPELSPSTSPALPSSQSRIRTVVQLTQNFESGRRKAHAYFPSEVGKSLVITPEEGCSMPALKVTLLGTCSFSEAHCIQSTVSIVPINLPTSSSSPSNQELEAAAGTLHENHGEEIDSQRVVFQHMLYASWPDHGVPSKEDQASILAFVRLVHSVNRDTSNVSQSGSVGLDSDPPIIVGCSAGIGRTGSFIAISSLLRHLRQLPGSTSQSQTSTLSPSPLGPLPQMHAQDLVAQEVDSLREQRPGMVQRNEQVLFIYEALVIALSGV</sequence>
<dbReference type="InterPro" id="IPR029021">
    <property type="entry name" value="Prot-tyrosine_phosphatase-like"/>
</dbReference>
<evidence type="ECO:0000313" key="5">
    <source>
        <dbReference type="EMBL" id="PFH52348.1"/>
    </source>
</evidence>
<dbReference type="SMART" id="SM00194">
    <property type="entry name" value="PTPc"/>
    <property type="match status" value="1"/>
</dbReference>
<dbReference type="PROSITE" id="PS50056">
    <property type="entry name" value="TYR_PHOSPHATASE_2"/>
    <property type="match status" value="1"/>
</dbReference>
<feature type="domain" description="Tyrosine-protein phosphatase" evidence="3">
    <location>
        <begin position="52"/>
        <end position="409"/>
    </location>
</feature>
<dbReference type="AlphaFoldDB" id="A0A2A9NQH1"/>
<protein>
    <recommendedName>
        <fullName evidence="7">Tyrosine specific protein phosphatases domain-containing protein</fullName>
    </recommendedName>
</protein>